<dbReference type="AlphaFoldDB" id="A0A4P9VI59"/>
<proteinExistence type="predicted"/>
<dbReference type="Proteomes" id="UP000257039">
    <property type="component" value="Unassembled WGS sequence"/>
</dbReference>
<protein>
    <submittedName>
        <fullName evidence="1">Uncharacterized protein</fullName>
    </submittedName>
</protein>
<dbReference type="EMBL" id="NDXW01000001">
    <property type="protein sequence ID" value="RDH42823.1"/>
    <property type="molecule type" value="Genomic_DNA"/>
</dbReference>
<evidence type="ECO:0000313" key="1">
    <source>
        <dbReference type="EMBL" id="RDH42823.1"/>
    </source>
</evidence>
<gene>
    <name evidence="1" type="ORF">B9G39_04805</name>
</gene>
<name>A0A4P9VI59_9GAMM</name>
<keyword evidence="2" id="KW-1185">Reference proteome</keyword>
<reference evidence="1 2" key="1">
    <citation type="submission" date="2017-04" db="EMBL/GenBank/DDBJ databases">
        <title>Draft genome sequence of Zooshikella ganghwensis VG4 isolated from Red Sea sediments.</title>
        <authorList>
            <person name="Rehman Z."/>
            <person name="Alam I."/>
            <person name="Kamau A."/>
            <person name="Bajic V."/>
            <person name="Leiknes T."/>
        </authorList>
    </citation>
    <scope>NUCLEOTIDE SEQUENCE [LARGE SCALE GENOMIC DNA]</scope>
    <source>
        <strain evidence="1 2">VG4</strain>
    </source>
</reference>
<comment type="caution">
    <text evidence="1">The sequence shown here is derived from an EMBL/GenBank/DDBJ whole genome shotgun (WGS) entry which is preliminary data.</text>
</comment>
<sequence length="193" mass="21150">MAASSFDCCVSQGFNFQKDSQRLVGHINSLTIGGTKFKADFSVMDPTNISDEGGKVKVVGVVSSIYWNGGFADPVSFCCNLSTTNKQEAAVLQHTKLSNTNVEMAFTIYEYDPNEKVFFKSFHTNDQPVKGLVNKSGGELNVSVDMDESSIVTSPKNFAFYLGVMPKDEEQDIHMAVSNKSKFVKKWGVSVGE</sequence>
<evidence type="ECO:0000313" key="2">
    <source>
        <dbReference type="Proteomes" id="UP000257039"/>
    </source>
</evidence>
<dbReference type="RefSeq" id="WP_027707717.1">
    <property type="nucleotide sequence ID" value="NZ_NDXW01000001.1"/>
</dbReference>
<organism evidence="1 2">
    <name type="scientific">Zooshikella ganghwensis</name>
    <dbReference type="NCBI Taxonomy" id="202772"/>
    <lineage>
        <taxon>Bacteria</taxon>
        <taxon>Pseudomonadati</taxon>
        <taxon>Pseudomonadota</taxon>
        <taxon>Gammaproteobacteria</taxon>
        <taxon>Oceanospirillales</taxon>
        <taxon>Zooshikellaceae</taxon>
        <taxon>Zooshikella</taxon>
    </lineage>
</organism>
<accession>A0A4P9VI59</accession>